<dbReference type="OrthoDB" id="186853at2157"/>
<keyword evidence="3" id="KW-1185">Reference proteome</keyword>
<dbReference type="RefSeq" id="WP_089879930.1">
    <property type="nucleotide sequence ID" value="NZ_FOYS01000003.1"/>
</dbReference>
<dbReference type="Pfam" id="PF24351">
    <property type="entry name" value="DUF7511"/>
    <property type="match status" value="1"/>
</dbReference>
<dbReference type="EMBL" id="FOYS01000003">
    <property type="protein sequence ID" value="SFR51033.1"/>
    <property type="molecule type" value="Genomic_DNA"/>
</dbReference>
<gene>
    <name evidence="2" type="ORF">SAMN04488124_1944</name>
</gene>
<sequence length="69" mass="7592">MSADAPLTQDGVDAPFAELATEALVAAVVEYDDEPDECTIYPLHADEEERLTTWVSAKSDTYVDLEAMR</sequence>
<dbReference type="STRING" id="555875.SAMN04488124_1944"/>
<reference evidence="3" key="1">
    <citation type="submission" date="2016-10" db="EMBL/GenBank/DDBJ databases">
        <authorList>
            <person name="Varghese N."/>
            <person name="Submissions S."/>
        </authorList>
    </citation>
    <scope>NUCLEOTIDE SEQUENCE [LARGE SCALE GENOMIC DNA]</scope>
    <source>
        <strain evidence="3">CGMCC 1.8711</strain>
    </source>
</reference>
<protein>
    <recommendedName>
        <fullName evidence="1">DUF7511 domain-containing protein</fullName>
    </recommendedName>
</protein>
<organism evidence="2 3">
    <name type="scientific">Halogeometricum limi</name>
    <dbReference type="NCBI Taxonomy" id="555875"/>
    <lineage>
        <taxon>Archaea</taxon>
        <taxon>Methanobacteriati</taxon>
        <taxon>Methanobacteriota</taxon>
        <taxon>Stenosarchaea group</taxon>
        <taxon>Halobacteria</taxon>
        <taxon>Halobacteriales</taxon>
        <taxon>Haloferacaceae</taxon>
        <taxon>Halogeometricum</taxon>
    </lineage>
</organism>
<proteinExistence type="predicted"/>
<dbReference type="AlphaFoldDB" id="A0A1I6H933"/>
<feature type="domain" description="DUF7511" evidence="1">
    <location>
        <begin position="23"/>
        <end position="69"/>
    </location>
</feature>
<evidence type="ECO:0000313" key="3">
    <source>
        <dbReference type="Proteomes" id="UP000243250"/>
    </source>
</evidence>
<dbReference type="Proteomes" id="UP000243250">
    <property type="component" value="Unassembled WGS sequence"/>
</dbReference>
<dbReference type="InterPro" id="IPR055933">
    <property type="entry name" value="DUF7511"/>
</dbReference>
<accession>A0A1I6H933</accession>
<evidence type="ECO:0000259" key="1">
    <source>
        <dbReference type="Pfam" id="PF24351"/>
    </source>
</evidence>
<evidence type="ECO:0000313" key="2">
    <source>
        <dbReference type="EMBL" id="SFR51033.1"/>
    </source>
</evidence>
<name>A0A1I6H933_9EURY</name>